<evidence type="ECO:0000313" key="2">
    <source>
        <dbReference type="EMBL" id="CAB4707120.1"/>
    </source>
</evidence>
<proteinExistence type="predicted"/>
<keyword evidence="1" id="KW-0812">Transmembrane</keyword>
<dbReference type="Pfam" id="PF13196">
    <property type="entry name" value="DUF4012"/>
    <property type="match status" value="1"/>
</dbReference>
<protein>
    <submittedName>
        <fullName evidence="3">Unannotated protein</fullName>
    </submittedName>
</protein>
<evidence type="ECO:0000313" key="3">
    <source>
        <dbReference type="EMBL" id="CAB5003141.1"/>
    </source>
</evidence>
<feature type="transmembrane region" description="Helical" evidence="1">
    <location>
        <begin position="164"/>
        <end position="188"/>
    </location>
</feature>
<accession>A0A6J7PDH2</accession>
<feature type="transmembrane region" description="Helical" evidence="1">
    <location>
        <begin position="136"/>
        <end position="155"/>
    </location>
</feature>
<feature type="transmembrane region" description="Helical" evidence="1">
    <location>
        <begin position="20"/>
        <end position="41"/>
    </location>
</feature>
<keyword evidence="1" id="KW-1133">Transmembrane helix</keyword>
<organism evidence="3">
    <name type="scientific">freshwater metagenome</name>
    <dbReference type="NCBI Taxonomy" id="449393"/>
    <lineage>
        <taxon>unclassified sequences</taxon>
        <taxon>metagenomes</taxon>
        <taxon>ecological metagenomes</taxon>
    </lineage>
</organism>
<dbReference type="AlphaFoldDB" id="A0A6J7PDH2"/>
<sequence length="771" mass="81403">MPNSSTRNTRSATGHRRATPLVLVLVGLIAVAGAVAGIVLFQDSPTLWPAADAVYRAALVGLCALAGSRARRWTLLWGGLVASAASYTPSQYLALLAALLAGAMLVFKFRQRVLGAAVGALCGLAVLGLSRPTTSGITALIAAVAILPLLVTGYAQSRTQPRRVVAGITGIFILLGAVALATTVFVGLTQRSAVEAAVAQTRTAVEIASSDSPEGSTAAFTQASASFNKIESTLNSWWLAPAKATPILGPNLELLRTAAQSGTELNLVGSTLSTTVTKDALRSPNGGVNLAEVESIQLPVTNAAAQVDAAVQSLDASKSPWLLPPLNAAFQDLSTELNNANETARTAEMSVMRLPNLLGADGPRRYVMLLGNPAESRDIGGHIGNWAEITAQDGRLTLVKVGQPYDLASPATSPPLTLKPGAYPPSLLELRPQYFPQNWGGTADFPTVAALSQDLFEQARPGAAVDGVIYADPAAFAALLNFTGPEPVPGTNLVLTPDNAEKFLTTDQFTVFKTETQANQVVSDLIDKVVRQFGTTQLPSPKSLVNTLGPLVNRGSLQFYSFDKKNLPLLERLGLTGRVQRPGSGDLLSVLTRNANPSKIDVYLERKSEYIVDWDPLSGDLTAKLKVTLTNSAPATDLADVVATQIPTLPPGTNRTIVSVLSPWTVDSASLDGKLTTVGTQPELAGILRHNLLVDLPPGSTRVIELELQGTTDQELPYRIAWIGQPTANRTDSMKMELITQDVRTGQGSASSFHRFAGDQDELYTFANSGL</sequence>
<reference evidence="3" key="1">
    <citation type="submission" date="2020-05" db="EMBL/GenBank/DDBJ databases">
        <authorList>
            <person name="Chiriac C."/>
            <person name="Salcher M."/>
            <person name="Ghai R."/>
            <person name="Kavagutti S V."/>
        </authorList>
    </citation>
    <scope>NUCLEOTIDE SEQUENCE</scope>
</reference>
<feature type="transmembrane region" description="Helical" evidence="1">
    <location>
        <begin position="90"/>
        <end position="107"/>
    </location>
</feature>
<evidence type="ECO:0000256" key="1">
    <source>
        <dbReference type="SAM" id="Phobius"/>
    </source>
</evidence>
<name>A0A6J7PDH2_9ZZZZ</name>
<keyword evidence="1" id="KW-0472">Membrane</keyword>
<gene>
    <name evidence="2" type="ORF">UFOPK2582_01232</name>
    <name evidence="3" type="ORF">UFOPK3914_02274</name>
</gene>
<dbReference type="EMBL" id="CAFBOG010000352">
    <property type="protein sequence ID" value="CAB5003141.1"/>
    <property type="molecule type" value="Genomic_DNA"/>
</dbReference>
<feature type="transmembrane region" description="Helical" evidence="1">
    <location>
        <begin position="114"/>
        <end position="130"/>
    </location>
</feature>
<dbReference type="InterPro" id="IPR025101">
    <property type="entry name" value="DUF4012"/>
</dbReference>
<dbReference type="EMBL" id="CAEZXS010000159">
    <property type="protein sequence ID" value="CAB4707120.1"/>
    <property type="molecule type" value="Genomic_DNA"/>
</dbReference>